<dbReference type="PANTHER" id="PTHR30514">
    <property type="entry name" value="GLUCOKINASE"/>
    <property type="match status" value="1"/>
</dbReference>
<dbReference type="GO" id="GO:0097367">
    <property type="term" value="F:carbohydrate derivative binding"/>
    <property type="evidence" value="ECO:0007669"/>
    <property type="project" value="InterPro"/>
</dbReference>
<evidence type="ECO:0000313" key="3">
    <source>
        <dbReference type="Proteomes" id="UP000225608"/>
    </source>
</evidence>
<accession>A0A2D1TYP3</accession>
<dbReference type="GO" id="GO:1901135">
    <property type="term" value="P:carbohydrate derivative metabolic process"/>
    <property type="evidence" value="ECO:0007669"/>
    <property type="project" value="InterPro"/>
</dbReference>
<protein>
    <recommendedName>
        <fullName evidence="1">HTH rpiR-type domain-containing protein</fullName>
    </recommendedName>
</protein>
<dbReference type="Gene3D" id="3.40.50.10490">
    <property type="entry name" value="Glucose-6-phosphate isomerase like protein, domain 1"/>
    <property type="match status" value="1"/>
</dbReference>
<evidence type="ECO:0000313" key="2">
    <source>
        <dbReference type="EMBL" id="ATP54436.1"/>
    </source>
</evidence>
<proteinExistence type="predicted"/>
<dbReference type="SUPFAM" id="SSF46689">
    <property type="entry name" value="Homeodomain-like"/>
    <property type="match status" value="1"/>
</dbReference>
<dbReference type="GO" id="GO:0003700">
    <property type="term" value="F:DNA-binding transcription factor activity"/>
    <property type="evidence" value="ECO:0007669"/>
    <property type="project" value="InterPro"/>
</dbReference>
<dbReference type="InterPro" id="IPR000281">
    <property type="entry name" value="HTH_RpiR"/>
</dbReference>
<dbReference type="InterPro" id="IPR046348">
    <property type="entry name" value="SIS_dom_sf"/>
</dbReference>
<dbReference type="Pfam" id="PF01418">
    <property type="entry name" value="HTH_6"/>
    <property type="match status" value="1"/>
</dbReference>
<dbReference type="KEGG" id="caer:CSV91_07790"/>
<dbReference type="PROSITE" id="PS51071">
    <property type="entry name" value="HTH_RPIR"/>
    <property type="match status" value="1"/>
</dbReference>
<dbReference type="InterPro" id="IPR009057">
    <property type="entry name" value="Homeodomain-like_sf"/>
</dbReference>
<dbReference type="SUPFAM" id="SSF53697">
    <property type="entry name" value="SIS domain"/>
    <property type="match status" value="1"/>
</dbReference>
<gene>
    <name evidence="2" type="ORF">CSV91_07790</name>
</gene>
<organism evidence="2 3">
    <name type="scientific">Collinsella aerofaciens</name>
    <dbReference type="NCBI Taxonomy" id="74426"/>
    <lineage>
        <taxon>Bacteria</taxon>
        <taxon>Bacillati</taxon>
        <taxon>Actinomycetota</taxon>
        <taxon>Coriobacteriia</taxon>
        <taxon>Coriobacteriales</taxon>
        <taxon>Coriobacteriaceae</taxon>
        <taxon>Collinsella</taxon>
    </lineage>
</organism>
<reference evidence="2 3" key="1">
    <citation type="submission" date="2017-10" db="EMBL/GenBank/DDBJ databases">
        <title>Complete genome sequence of Collinsella aerofaciens isolated from the gut of a healthy adult Indian.</title>
        <authorList>
            <person name="Bag S."/>
            <person name="Ghosh T.S."/>
            <person name="Das B."/>
        </authorList>
    </citation>
    <scope>NUCLEOTIDE SEQUENCE [LARGE SCALE GENOMIC DNA]</scope>
    <source>
        <strain evidence="3">indica</strain>
    </source>
</reference>
<dbReference type="GO" id="GO:0003677">
    <property type="term" value="F:DNA binding"/>
    <property type="evidence" value="ECO:0007669"/>
    <property type="project" value="InterPro"/>
</dbReference>
<dbReference type="AlphaFoldDB" id="A0A2D1TYP3"/>
<feature type="domain" description="HTH rpiR-type" evidence="1">
    <location>
        <begin position="12"/>
        <end position="86"/>
    </location>
</feature>
<dbReference type="EMBL" id="CP024160">
    <property type="protein sequence ID" value="ATP54436.1"/>
    <property type="molecule type" value="Genomic_DNA"/>
</dbReference>
<dbReference type="InterPro" id="IPR036388">
    <property type="entry name" value="WH-like_DNA-bd_sf"/>
</dbReference>
<evidence type="ECO:0000259" key="1">
    <source>
        <dbReference type="PROSITE" id="PS51071"/>
    </source>
</evidence>
<name>A0A2D1TYP3_9ACTN</name>
<dbReference type="PANTHER" id="PTHR30514:SF21">
    <property type="entry name" value="RPIR-FAMILY TRANSCRIPTIONAL REGULATOR"/>
    <property type="match status" value="1"/>
</dbReference>
<dbReference type="Proteomes" id="UP000225608">
    <property type="component" value="Chromosome"/>
</dbReference>
<dbReference type="InterPro" id="IPR047640">
    <property type="entry name" value="RpiR-like"/>
</dbReference>
<dbReference type="RefSeq" id="WP_099432426.1">
    <property type="nucleotide sequence ID" value="NZ_CP024160.1"/>
</dbReference>
<dbReference type="Gene3D" id="1.10.10.10">
    <property type="entry name" value="Winged helix-like DNA-binding domain superfamily/Winged helix DNA-binding domain"/>
    <property type="match status" value="1"/>
</dbReference>
<sequence length="273" mass="30129">MEKSISMGSVAERLLDYIDTAMQHDTNYEIATTLVKNYSKLSELSIGEIADMCFVSKASVSRFCRFMGFADFKDLRNQLEHDVLKTGLFPHAFVEQLSNDTEGALASYREAILLNIETTISAANIAKLPAIVDDLHDSGHVAFFSHHFLWDVGRYFQSRLTIMNRLIELYLDYSSQLACAQSLTKSSLAIICSIGGTYPIRYPEIVNALAASGCRLLAITQNTSSAYWNHASCILSCGVTNNIDTGKFGALAAIDLIVMEYLRRYGADSGTGE</sequence>